<feature type="domain" description="Carbohydrate kinase FGGY C-terminal" evidence="8">
    <location>
        <begin position="247"/>
        <end position="430"/>
    </location>
</feature>
<name>A0A094PKV2_9ZZZZ</name>
<dbReference type="InterPro" id="IPR000577">
    <property type="entry name" value="Carb_kinase_FGGY"/>
</dbReference>
<dbReference type="GO" id="GO:0019563">
    <property type="term" value="P:glycerol catabolic process"/>
    <property type="evidence" value="ECO:0007669"/>
    <property type="project" value="TreeGrafter"/>
</dbReference>
<sequence length="478" mass="51459">MAILAIDQGTSGTKAILLDDDFQVIKKGYAPLATEHNQSGQATTTGDAIWQSVVDAITQVLTGTDQKISAVGLANQGESILAWDKNSGQVLSPVIIWQDSRSAPLCQERKEHSEFVLQKTGLTIDPYFVAPKITWLKQNYPQLPKDAVITTTDTYLIYKLTGEFVTDKATASRTLLFDLSTRAYQQQLADIWQIDISNLPKVINNDQVIGQIKSDQLPALSGVVLAAAIVDQPAALFAQNCFSLGQAKCTFGTGAFLLTNIADQIKISKNGLATSLAWQIKDSTCYYLDGQVFTAASAVDWLIANNFIASPSDIDSLPDANGVIASPSFAGLGAPLWRPDATASIMGLGLNHDRSHIASAIIDGIAAAVADLLSAVKSDGVEITTLRVDGGLTQSTKLMQMQADLAQIPVEQYAHPDATAIGVGYLAALAINPKLAIKDIAQRWQPAKVYLPKWSADQSANYLSRWRGVQRVSLDREK</sequence>
<dbReference type="InterPro" id="IPR018483">
    <property type="entry name" value="Carb_kinase_FGGY_CS"/>
</dbReference>
<evidence type="ECO:0000259" key="8">
    <source>
        <dbReference type="Pfam" id="PF02782"/>
    </source>
</evidence>
<protein>
    <recommendedName>
        <fullName evidence="6">ATP:glycerol 3-phosphotransferase</fullName>
    </recommendedName>
</protein>
<reference evidence="9" key="1">
    <citation type="submission" date="2014-06" db="EMBL/GenBank/DDBJ databases">
        <title>Key roles for freshwater Actinobacteria revealed by deep metagenomic sequencing.</title>
        <authorList>
            <person name="Ghai R."/>
            <person name="Mizuno C.M."/>
            <person name="Picazo A."/>
            <person name="Camacho A."/>
            <person name="Rodriguez-Valera F."/>
        </authorList>
    </citation>
    <scope>NUCLEOTIDE SEQUENCE</scope>
</reference>
<comment type="caution">
    <text evidence="9">The sequence shown here is derived from an EMBL/GenBank/DDBJ whole genome shotgun (WGS) entry which is preliminary data.</text>
</comment>
<dbReference type="Gene3D" id="3.30.420.40">
    <property type="match status" value="2"/>
</dbReference>
<keyword evidence="5" id="KW-0067">ATP-binding</keyword>
<evidence type="ECO:0000256" key="6">
    <source>
        <dbReference type="ARBA" id="ARBA00043149"/>
    </source>
</evidence>
<dbReference type="SUPFAM" id="SSF53067">
    <property type="entry name" value="Actin-like ATPase domain"/>
    <property type="match status" value="2"/>
</dbReference>
<dbReference type="InterPro" id="IPR043129">
    <property type="entry name" value="ATPase_NBD"/>
</dbReference>
<gene>
    <name evidence="9" type="ORF">GM51_22365</name>
</gene>
<dbReference type="PIRSF" id="PIRSF000538">
    <property type="entry name" value="GlpK"/>
    <property type="match status" value="1"/>
</dbReference>
<dbReference type="PANTHER" id="PTHR10196:SF69">
    <property type="entry name" value="GLYCEROL KINASE"/>
    <property type="match status" value="1"/>
</dbReference>
<evidence type="ECO:0000313" key="9">
    <source>
        <dbReference type="EMBL" id="KGA11697.1"/>
    </source>
</evidence>
<dbReference type="PANTHER" id="PTHR10196">
    <property type="entry name" value="SUGAR KINASE"/>
    <property type="match status" value="1"/>
</dbReference>
<dbReference type="Pfam" id="PF02782">
    <property type="entry name" value="FGGY_C"/>
    <property type="match status" value="1"/>
</dbReference>
<dbReference type="GO" id="GO:0005524">
    <property type="term" value="F:ATP binding"/>
    <property type="evidence" value="ECO:0007669"/>
    <property type="project" value="UniProtKB-KW"/>
</dbReference>
<evidence type="ECO:0000256" key="5">
    <source>
        <dbReference type="ARBA" id="ARBA00022840"/>
    </source>
</evidence>
<dbReference type="EMBL" id="JNSL01000231">
    <property type="protein sequence ID" value="KGA11697.1"/>
    <property type="molecule type" value="Genomic_DNA"/>
</dbReference>
<comment type="similarity">
    <text evidence="1">Belongs to the FGGY kinase family.</text>
</comment>
<proteinExistence type="inferred from homology"/>
<dbReference type="InterPro" id="IPR018484">
    <property type="entry name" value="FGGY_N"/>
</dbReference>
<evidence type="ECO:0000256" key="4">
    <source>
        <dbReference type="ARBA" id="ARBA00022777"/>
    </source>
</evidence>
<dbReference type="Pfam" id="PF00370">
    <property type="entry name" value="FGGY_N"/>
    <property type="match status" value="1"/>
</dbReference>
<evidence type="ECO:0000259" key="7">
    <source>
        <dbReference type="Pfam" id="PF00370"/>
    </source>
</evidence>
<dbReference type="PROSITE" id="PS00445">
    <property type="entry name" value="FGGY_KINASES_2"/>
    <property type="match status" value="1"/>
</dbReference>
<dbReference type="AlphaFoldDB" id="A0A094PKV2"/>
<organism evidence="9">
    <name type="scientific">freshwater metagenome</name>
    <dbReference type="NCBI Taxonomy" id="449393"/>
    <lineage>
        <taxon>unclassified sequences</taxon>
        <taxon>metagenomes</taxon>
        <taxon>ecological metagenomes</taxon>
    </lineage>
</organism>
<evidence type="ECO:0000256" key="2">
    <source>
        <dbReference type="ARBA" id="ARBA00022679"/>
    </source>
</evidence>
<keyword evidence="4" id="KW-0418">Kinase</keyword>
<accession>A0A094PKV2</accession>
<keyword evidence="2" id="KW-0808">Transferase</keyword>
<dbReference type="InterPro" id="IPR018485">
    <property type="entry name" value="FGGY_C"/>
</dbReference>
<keyword evidence="3" id="KW-0547">Nucleotide-binding</keyword>
<dbReference type="GO" id="GO:0004370">
    <property type="term" value="F:glycerol kinase activity"/>
    <property type="evidence" value="ECO:0007669"/>
    <property type="project" value="TreeGrafter"/>
</dbReference>
<feature type="domain" description="Carbohydrate kinase FGGY N-terminal" evidence="7">
    <location>
        <begin position="3"/>
        <end position="237"/>
    </location>
</feature>
<evidence type="ECO:0000256" key="3">
    <source>
        <dbReference type="ARBA" id="ARBA00022741"/>
    </source>
</evidence>
<dbReference type="GO" id="GO:0005829">
    <property type="term" value="C:cytosol"/>
    <property type="evidence" value="ECO:0007669"/>
    <property type="project" value="TreeGrafter"/>
</dbReference>
<evidence type="ECO:0000256" key="1">
    <source>
        <dbReference type="ARBA" id="ARBA00009156"/>
    </source>
</evidence>